<dbReference type="InterPro" id="IPR002129">
    <property type="entry name" value="PyrdxlP-dep_de-COase"/>
</dbReference>
<dbReference type="SUPFAM" id="SSF53383">
    <property type="entry name" value="PLP-dependent transferases"/>
    <property type="match status" value="1"/>
</dbReference>
<dbReference type="GO" id="GO:0019752">
    <property type="term" value="P:carboxylic acid metabolic process"/>
    <property type="evidence" value="ECO:0007669"/>
    <property type="project" value="InterPro"/>
</dbReference>
<keyword evidence="12" id="KW-0456">Lyase</keyword>
<dbReference type="GO" id="GO:0005789">
    <property type="term" value="C:endoplasmic reticulum membrane"/>
    <property type="evidence" value="ECO:0007669"/>
    <property type="project" value="UniProtKB-SubCell"/>
</dbReference>
<comment type="cofactor">
    <cofactor evidence="1 16">
        <name>pyridoxal 5'-phosphate</name>
        <dbReference type="ChEBI" id="CHEBI:597326"/>
    </cofactor>
</comment>
<evidence type="ECO:0000256" key="1">
    <source>
        <dbReference type="ARBA" id="ARBA00001933"/>
    </source>
</evidence>
<dbReference type="InterPro" id="IPR050477">
    <property type="entry name" value="GrpII_AminoAcid_Decarb"/>
</dbReference>
<proteinExistence type="inferred from homology"/>
<reference evidence="18" key="1">
    <citation type="submission" date="2023-03" db="UniProtKB">
        <authorList>
            <consortium name="WormBaseParasite"/>
        </authorList>
    </citation>
    <scope>IDENTIFICATION</scope>
</reference>
<evidence type="ECO:0000256" key="10">
    <source>
        <dbReference type="ARBA" id="ARBA00023098"/>
    </source>
</evidence>
<evidence type="ECO:0000256" key="15">
    <source>
        <dbReference type="ARBA" id="ARBA00042568"/>
    </source>
</evidence>
<comment type="subcellular location">
    <subcellularLocation>
        <location evidence="2">Endoplasmic reticulum membrane</location>
        <topology evidence="2">Single-pass membrane protein</topology>
    </subcellularLocation>
</comment>
<dbReference type="EC" id="4.1.2.27" evidence="14"/>
<keyword evidence="5" id="KW-0812">Transmembrane</keyword>
<dbReference type="Proteomes" id="UP000036681">
    <property type="component" value="Unplaced"/>
</dbReference>
<dbReference type="Gene3D" id="6.10.140.2150">
    <property type="match status" value="1"/>
</dbReference>
<dbReference type="GO" id="GO:0030170">
    <property type="term" value="F:pyridoxal phosphate binding"/>
    <property type="evidence" value="ECO:0007669"/>
    <property type="project" value="InterPro"/>
</dbReference>
<keyword evidence="7 16" id="KW-0663">Pyridoxal phosphate</keyword>
<dbReference type="InterPro" id="IPR015421">
    <property type="entry name" value="PyrdxlP-dep_Trfase_major"/>
</dbReference>
<keyword evidence="6" id="KW-0256">Endoplasmic reticulum</keyword>
<comment type="pathway">
    <text evidence="4">Sphingolipid metabolism.</text>
</comment>
<evidence type="ECO:0000256" key="13">
    <source>
        <dbReference type="ARBA" id="ARBA00038302"/>
    </source>
</evidence>
<evidence type="ECO:0000256" key="4">
    <source>
        <dbReference type="ARBA" id="ARBA00004991"/>
    </source>
</evidence>
<dbReference type="InterPro" id="IPR015422">
    <property type="entry name" value="PyrdxlP-dep_Trfase_small"/>
</dbReference>
<evidence type="ECO:0000313" key="17">
    <source>
        <dbReference type="Proteomes" id="UP000036681"/>
    </source>
</evidence>
<evidence type="ECO:0000256" key="5">
    <source>
        <dbReference type="ARBA" id="ARBA00022692"/>
    </source>
</evidence>
<dbReference type="InterPro" id="IPR015424">
    <property type="entry name" value="PyrdxlP-dep_Trfase"/>
</dbReference>
<dbReference type="PANTHER" id="PTHR42735:SF6">
    <property type="entry name" value="SPHINGOSINE-1-PHOSPHATE LYASE 1"/>
    <property type="match status" value="1"/>
</dbReference>
<evidence type="ECO:0000256" key="16">
    <source>
        <dbReference type="PIRSR" id="PIRSR602129-50"/>
    </source>
</evidence>
<keyword evidence="8" id="KW-0746">Sphingolipid metabolism</keyword>
<evidence type="ECO:0000256" key="9">
    <source>
        <dbReference type="ARBA" id="ARBA00022989"/>
    </source>
</evidence>
<evidence type="ECO:0000256" key="7">
    <source>
        <dbReference type="ARBA" id="ARBA00022898"/>
    </source>
</evidence>
<organism evidence="17 18">
    <name type="scientific">Ascaris lumbricoides</name>
    <name type="common">Giant roundworm</name>
    <dbReference type="NCBI Taxonomy" id="6252"/>
    <lineage>
        <taxon>Eukaryota</taxon>
        <taxon>Metazoa</taxon>
        <taxon>Ecdysozoa</taxon>
        <taxon>Nematoda</taxon>
        <taxon>Chromadorea</taxon>
        <taxon>Rhabditida</taxon>
        <taxon>Spirurina</taxon>
        <taxon>Ascaridomorpha</taxon>
        <taxon>Ascaridoidea</taxon>
        <taxon>Ascarididae</taxon>
        <taxon>Ascaris</taxon>
    </lineage>
</organism>
<evidence type="ECO:0000313" key="18">
    <source>
        <dbReference type="WBParaSite" id="ALUE_0000317601-mRNA-1"/>
    </source>
</evidence>
<dbReference type="Pfam" id="PF00282">
    <property type="entry name" value="Pyridoxal_deC"/>
    <property type="match status" value="1"/>
</dbReference>
<evidence type="ECO:0000256" key="8">
    <source>
        <dbReference type="ARBA" id="ARBA00022919"/>
    </source>
</evidence>
<dbReference type="FunFam" id="3.40.640.10:FF:000020">
    <property type="entry name" value="sphingosine-1-phosphate lyase 1"/>
    <property type="match status" value="1"/>
</dbReference>
<sequence>MSNRAVSRFISGKGETMSDFVIDAWRHGIEVVDEVRKVVNGYLCVLQPWQLVVVSVCGTVVYMRVRRLIRKSDRPIMKRIGASVYGLVMLLPSVREIVDRELKEASVKITKQIHRCDDKRIFVKELPRNGMSNKVIIGLADEYSSMGDGRSLISSGHVSGAVYNDWDDKDLQLLQTEIFKTFSYSNPLHPMLFADCRKMEAEVVRMVANMFNGNEEVCGTCRNRIKSRDLARKLHGASYFVMLLLLYASDADAELQMTSGGTESILLAMLAYRNRANERGTMEPQMVVPVTAHAAFDKAAVMFGMRLRHIPVDSDGRVDVKKMERAITSDTCVLVASAPNFPTGTIDDVESISKLGQKYGIPVHVDACLGGFLIAFMDDAGYSLPPFDFRLHGVTSISCDTHKYGYTPKGSSVILYRNVKFLRYQYICVPDWTGGVYATPTIAGSRPGLAIALTWATMLHFGRENYVARTREVVACARRITDAIKDEGKRGLKLLGLPAVSVVAFQSENVNVYAIGDRMSKRGWHLNALQNPPGMHICVTFNTVKANGDVTFIRDLKDVVDELMNEPDKGSSSEMAAIYGMAESVPDKSIISEVAFAYLDACYAMPIAIEQKEGDENLET</sequence>
<evidence type="ECO:0000256" key="6">
    <source>
        <dbReference type="ARBA" id="ARBA00022824"/>
    </source>
</evidence>
<keyword evidence="10" id="KW-0443">Lipid metabolism</keyword>
<comment type="pathway">
    <text evidence="3">Lipid metabolism; sphingolipid metabolism.</text>
</comment>
<feature type="modified residue" description="N6-(pyridoxal phosphate)lysine" evidence="16">
    <location>
        <position position="403"/>
    </location>
</feature>
<accession>A0A9J2P080</accession>
<dbReference type="GO" id="GO:0030149">
    <property type="term" value="P:sphingolipid catabolic process"/>
    <property type="evidence" value="ECO:0007669"/>
    <property type="project" value="TreeGrafter"/>
</dbReference>
<dbReference type="PANTHER" id="PTHR42735">
    <property type="match status" value="1"/>
</dbReference>
<evidence type="ECO:0000256" key="3">
    <source>
        <dbReference type="ARBA" id="ARBA00004760"/>
    </source>
</evidence>
<dbReference type="WBParaSite" id="ALUE_0000317601-mRNA-1">
    <property type="protein sequence ID" value="ALUE_0000317601-mRNA-1"/>
    <property type="gene ID" value="ALUE_0000317601"/>
</dbReference>
<evidence type="ECO:0000256" key="11">
    <source>
        <dbReference type="ARBA" id="ARBA00023136"/>
    </source>
</evidence>
<dbReference type="AlphaFoldDB" id="A0A9J2P080"/>
<keyword evidence="11" id="KW-0472">Membrane</keyword>
<dbReference type="Gene3D" id="3.90.1150.10">
    <property type="entry name" value="Aspartate Aminotransferase, domain 1"/>
    <property type="match status" value="1"/>
</dbReference>
<evidence type="ECO:0000256" key="12">
    <source>
        <dbReference type="ARBA" id="ARBA00023239"/>
    </source>
</evidence>
<dbReference type="FunFam" id="6.10.140.2150:FF:000001">
    <property type="entry name" value="Sphingosine-1-phosphate lyase 1"/>
    <property type="match status" value="1"/>
</dbReference>
<evidence type="ECO:0000256" key="2">
    <source>
        <dbReference type="ARBA" id="ARBA00004389"/>
    </source>
</evidence>
<dbReference type="GO" id="GO:0008117">
    <property type="term" value="F:sphinganine-1-phosphate aldolase activity"/>
    <property type="evidence" value="ECO:0007669"/>
    <property type="project" value="UniProtKB-EC"/>
</dbReference>
<protein>
    <recommendedName>
        <fullName evidence="14">sphinganine-1-phosphate aldolase</fullName>
        <ecNumber evidence="14">4.1.2.27</ecNumber>
    </recommendedName>
    <alternativeName>
        <fullName evidence="15">Sphingosine-1-phosphate aldolase</fullName>
    </alternativeName>
</protein>
<name>A0A9J2P080_ASCLU</name>
<comment type="similarity">
    <text evidence="13">Belongs to the group II decarboxylase family. Sphingosine-1-phosphate lyase subfamily.</text>
</comment>
<keyword evidence="17" id="KW-1185">Reference proteome</keyword>
<evidence type="ECO:0000256" key="14">
    <source>
        <dbReference type="ARBA" id="ARBA00038965"/>
    </source>
</evidence>
<dbReference type="Gene3D" id="3.40.640.10">
    <property type="entry name" value="Type I PLP-dependent aspartate aminotransferase-like (Major domain)"/>
    <property type="match status" value="1"/>
</dbReference>
<keyword evidence="9" id="KW-1133">Transmembrane helix</keyword>